<evidence type="ECO:0000313" key="1">
    <source>
        <dbReference type="EMBL" id="KUM48187.1"/>
    </source>
</evidence>
<name>A0A117NHC7_PICGL</name>
<keyword evidence="1" id="KW-0496">Mitochondrion</keyword>
<organism evidence="1">
    <name type="scientific">Picea glauca</name>
    <name type="common">White spruce</name>
    <name type="synonym">Pinus glauca</name>
    <dbReference type="NCBI Taxonomy" id="3330"/>
    <lineage>
        <taxon>Eukaryota</taxon>
        <taxon>Viridiplantae</taxon>
        <taxon>Streptophyta</taxon>
        <taxon>Embryophyta</taxon>
        <taxon>Tracheophyta</taxon>
        <taxon>Spermatophyta</taxon>
        <taxon>Pinopsida</taxon>
        <taxon>Pinidae</taxon>
        <taxon>Conifers I</taxon>
        <taxon>Pinales</taxon>
        <taxon>Pinaceae</taxon>
        <taxon>Picea</taxon>
    </lineage>
</organism>
<comment type="caution">
    <text evidence="1">The sequence shown here is derived from an EMBL/GenBank/DDBJ whole genome shotgun (WGS) entry which is preliminary data.</text>
</comment>
<protein>
    <submittedName>
        <fullName evidence="1">Uncharacterized protein</fullName>
    </submittedName>
</protein>
<geneLocation type="mitochondrion" evidence="1"/>
<dbReference type="EMBL" id="LKAM01000006">
    <property type="protein sequence ID" value="KUM48187.1"/>
    <property type="molecule type" value="Genomic_DNA"/>
</dbReference>
<reference evidence="1" key="1">
    <citation type="journal article" date="2015" name="Genome Biol. Evol.">
        <title>Organellar Genomes of White Spruce (Picea glauca): Assembly and Annotation.</title>
        <authorList>
            <person name="Jackman S.D."/>
            <person name="Warren R.L."/>
            <person name="Gibb E.A."/>
            <person name="Vandervalk B.P."/>
            <person name="Mohamadi H."/>
            <person name="Chu J."/>
            <person name="Raymond A."/>
            <person name="Pleasance S."/>
            <person name="Coope R."/>
            <person name="Wildung M.R."/>
            <person name="Ritland C.E."/>
            <person name="Bousquet J."/>
            <person name="Jones S.J."/>
            <person name="Bohlmann J."/>
            <person name="Birol I."/>
        </authorList>
    </citation>
    <scope>NUCLEOTIDE SEQUENCE [LARGE SCALE GENOMIC DNA]</scope>
    <source>
        <tissue evidence="1">Flushing bud</tissue>
    </source>
</reference>
<gene>
    <name evidence="1" type="ORF">ABT39_MTgene5184</name>
</gene>
<accession>A0A117NHC7</accession>
<proteinExistence type="predicted"/>
<sequence length="62" mass="7034">MALLQNLSNCRFVGRILWERDHKITNKSPITMALLTPLSPRAVRPWKNASTSASLFIAFPRP</sequence>
<dbReference type="AlphaFoldDB" id="A0A117NHC7"/>